<feature type="domain" description="NADP-dependent oxidoreductase" evidence="4">
    <location>
        <begin position="22"/>
        <end position="265"/>
    </location>
</feature>
<evidence type="ECO:0000313" key="6">
    <source>
        <dbReference type="Proteomes" id="UP000563426"/>
    </source>
</evidence>
<evidence type="ECO:0000259" key="4">
    <source>
        <dbReference type="Pfam" id="PF00248"/>
    </source>
</evidence>
<dbReference type="SUPFAM" id="SSF51430">
    <property type="entry name" value="NAD(P)-linked oxidoreductase"/>
    <property type="match status" value="1"/>
</dbReference>
<evidence type="ECO:0000256" key="2">
    <source>
        <dbReference type="ARBA" id="ARBA00022857"/>
    </source>
</evidence>
<dbReference type="EMBL" id="JABFJV010000056">
    <property type="protein sequence ID" value="NOK34052.1"/>
    <property type="molecule type" value="Genomic_DNA"/>
</dbReference>
<evidence type="ECO:0000256" key="3">
    <source>
        <dbReference type="ARBA" id="ARBA00023002"/>
    </source>
</evidence>
<dbReference type="PANTHER" id="PTHR43827:SF3">
    <property type="entry name" value="NADP-DEPENDENT OXIDOREDUCTASE DOMAIN-CONTAINING PROTEIN"/>
    <property type="match status" value="1"/>
</dbReference>
<accession>A0A7Y4KHT3</accession>
<comment type="similarity">
    <text evidence="1">Belongs to the aldo/keto reductase family.</text>
</comment>
<comment type="caution">
    <text evidence="5">The sequence shown here is derived from an EMBL/GenBank/DDBJ whole genome shotgun (WGS) entry which is preliminary data.</text>
</comment>
<keyword evidence="3" id="KW-0560">Oxidoreductase</keyword>
<organism evidence="5 6">
    <name type="scientific">Corallococcus exercitus</name>
    <dbReference type="NCBI Taxonomy" id="2316736"/>
    <lineage>
        <taxon>Bacteria</taxon>
        <taxon>Pseudomonadati</taxon>
        <taxon>Myxococcota</taxon>
        <taxon>Myxococcia</taxon>
        <taxon>Myxococcales</taxon>
        <taxon>Cystobacterineae</taxon>
        <taxon>Myxococcaceae</taxon>
        <taxon>Corallococcus</taxon>
    </lineage>
</organism>
<dbReference type="Gene3D" id="3.20.20.100">
    <property type="entry name" value="NADP-dependent oxidoreductase domain"/>
    <property type="match status" value="1"/>
</dbReference>
<dbReference type="InterPro" id="IPR020471">
    <property type="entry name" value="AKR"/>
</dbReference>
<keyword evidence="2" id="KW-0521">NADP</keyword>
<evidence type="ECO:0000256" key="1">
    <source>
        <dbReference type="ARBA" id="ARBA00007905"/>
    </source>
</evidence>
<dbReference type="PRINTS" id="PR00069">
    <property type="entry name" value="ALDKETRDTASE"/>
</dbReference>
<dbReference type="Proteomes" id="UP000563426">
    <property type="component" value="Unassembled WGS sequence"/>
</dbReference>
<dbReference type="RefSeq" id="WP_171434965.1">
    <property type="nucleotide sequence ID" value="NZ_JABFJV010000056.1"/>
</dbReference>
<protein>
    <recommendedName>
        <fullName evidence="4">NADP-dependent oxidoreductase domain-containing protein</fullName>
    </recommendedName>
</protein>
<dbReference type="GO" id="GO:0016616">
    <property type="term" value="F:oxidoreductase activity, acting on the CH-OH group of donors, NAD or NADP as acceptor"/>
    <property type="evidence" value="ECO:0007669"/>
    <property type="project" value="UniProtKB-ARBA"/>
</dbReference>
<keyword evidence="6" id="KW-1185">Reference proteome</keyword>
<dbReference type="Pfam" id="PF00248">
    <property type="entry name" value="Aldo_ket_red"/>
    <property type="match status" value="1"/>
</dbReference>
<dbReference type="InterPro" id="IPR023210">
    <property type="entry name" value="NADP_OxRdtase_dom"/>
</dbReference>
<evidence type="ECO:0000313" key="5">
    <source>
        <dbReference type="EMBL" id="NOK34052.1"/>
    </source>
</evidence>
<gene>
    <name evidence="5" type="ORF">HMI49_12695</name>
</gene>
<sequence length="508" mass="57081">MTEFAERGLTQAFGTDVGLNRPDVETRRIVGQALDAGYRLLDCALLYGSFRSVCAVLKERDLDEDTFIIFKVKPDEVSELKGVFRPLGRGPDLLMLHEMAATTRQTVNAMGELADRVRSGNARYLGLSNVTTVEELQTLCEAAQRFRVPVSCVQNRCSPYYQDTEIRRYCREHGIVYLAYGLMGSRQQGACHGEGHGLPTLYLLPTQDPRLEALARRLQFQDEDRLRQASTGELLLYWASAQGIIPVAFSTHNERVRYNLNASQLSAVTTLRAMELLFSEPRMDGVRATLTRNPPVRALYLSLRDPTAWWLLDEVFRVAGPLLTALAERAGPGSTVALRNMVYNLIRFVGDLQSNDMPWLDTLREEFRQLDTAYRATADADAKRRLFELCYEWMMKDSMAGGGVKEAPERPAEIRRGEYVPDHPVTASGRLANGRSARLVEKPPPVGTLLTLKESDHSTFMKGYDPVLFANLAQHQVYDVNYCGQQPITVRILTTGSRPTARVIEPEE</sequence>
<dbReference type="InterPro" id="IPR036812">
    <property type="entry name" value="NAD(P)_OxRdtase_dom_sf"/>
</dbReference>
<dbReference type="AlphaFoldDB" id="A0A7Y4KHT3"/>
<name>A0A7Y4KHT3_9BACT</name>
<reference evidence="5 6" key="1">
    <citation type="submission" date="2020-05" db="EMBL/GenBank/DDBJ databases">
        <authorList>
            <person name="Whitworth D."/>
        </authorList>
    </citation>
    <scope>NUCLEOTIDE SEQUENCE [LARGE SCALE GENOMIC DNA]</scope>
    <source>
        <strain evidence="5 6">AB043B</strain>
    </source>
</reference>
<dbReference type="PANTHER" id="PTHR43827">
    <property type="entry name" value="2,5-DIKETO-D-GLUCONIC ACID REDUCTASE"/>
    <property type="match status" value="1"/>
</dbReference>
<proteinExistence type="inferred from homology"/>